<dbReference type="AlphaFoldDB" id="A0A176WY29"/>
<reference evidence="1 2" key="1">
    <citation type="submission" date="2016-05" db="EMBL/GenBank/DDBJ databases">
        <authorList>
            <person name="Lavstsen T."/>
            <person name="Jespersen J.S."/>
        </authorList>
    </citation>
    <scope>NUCLEOTIDE SEQUENCE [LARGE SCALE GENOMIC DNA]</scope>
    <source>
        <strain evidence="1 2">KCJ1736</strain>
    </source>
</reference>
<gene>
    <name evidence="1" type="ORF">A7J57_17285</name>
</gene>
<proteinExistence type="predicted"/>
<protein>
    <submittedName>
        <fullName evidence="1">Uncharacterized protein</fullName>
    </submittedName>
</protein>
<name>A0A176WY29_AGRTU</name>
<accession>A0A176WY29</accession>
<comment type="caution">
    <text evidence="1">The sequence shown here is derived from an EMBL/GenBank/DDBJ whole genome shotgun (WGS) entry which is preliminary data.</text>
</comment>
<dbReference type="Proteomes" id="UP000077098">
    <property type="component" value="Unassembled WGS sequence"/>
</dbReference>
<evidence type="ECO:0000313" key="1">
    <source>
        <dbReference type="EMBL" id="OAE38241.1"/>
    </source>
</evidence>
<sequence length="104" mass="11362">MQDAAEWSEELDALRFAVPGHGAPCAVHRLAFKAVLGPSPDRHAALAYFQDHEAAFAAAAIFKIKRSNLPAGRSLHLNSRDIRRAISGEGPEFAARVCRVLDRE</sequence>
<evidence type="ECO:0000313" key="2">
    <source>
        <dbReference type="Proteomes" id="UP000077098"/>
    </source>
</evidence>
<organism evidence="1 2">
    <name type="scientific">Agrobacterium tumefaciens</name>
    <dbReference type="NCBI Taxonomy" id="358"/>
    <lineage>
        <taxon>Bacteria</taxon>
        <taxon>Pseudomonadati</taxon>
        <taxon>Pseudomonadota</taxon>
        <taxon>Alphaproteobacteria</taxon>
        <taxon>Hyphomicrobiales</taxon>
        <taxon>Rhizobiaceae</taxon>
        <taxon>Rhizobium/Agrobacterium group</taxon>
        <taxon>Agrobacterium</taxon>
        <taxon>Agrobacterium tumefaciens complex</taxon>
    </lineage>
</organism>
<dbReference type="RefSeq" id="WP_063950879.1">
    <property type="nucleotide sequence ID" value="NZ_LXPS01000038.1"/>
</dbReference>
<dbReference type="EMBL" id="LXPS01000038">
    <property type="protein sequence ID" value="OAE38241.1"/>
    <property type="molecule type" value="Genomic_DNA"/>
</dbReference>